<dbReference type="NCBIfam" id="TIGR03919">
    <property type="entry name" value="T7SS_EccB"/>
    <property type="match status" value="1"/>
</dbReference>
<evidence type="ECO:0000256" key="5">
    <source>
        <dbReference type="ARBA" id="ARBA00022741"/>
    </source>
</evidence>
<sequence length="543" mass="56418">MESALVRKDAVMLHDPMSSHIRAVAVGVLVAMVISIGFVIFGVLNPAGSLPSEQGVVIGKQSGAVYALMGQAAQSNQRLVPTFNVTSARLLLLAQQQNGAQGGGAAQGGGQNASAPPVAAVTVVDDDALKNVPRDKKQGLVDGPQLLPGAGSSQRVSNDWALCDTVNLANTPTPVTGKVTVTVLAGMSNLGTELGDSPILMVTPDKTYYLVYKRPAPLYAPTQSSRVETNSRAVRAKVFLDDPAIKAAYRLDPAYATPVSTAMLNAIPQVADLKAPEIPSVNQPSKFNVKGAVIGSVLHVTNGSDVDQRYVLLKDGTHKISPAAAHVLEFSNQVSGSEIQAQPFDISQIREDTSEQPFDNFPQQASNPVDPTQNQTSCVTWTYQGNEQHSTVTVLPKDTNPVPLDKKAQPIGTPSTDGQLVTQFYMPTGQAAVVRGSVSDQDKAFGTNAGYSGPIYVISDLGVKYGVASSTKGMTGTQVAQGLGLGDPVTFPPAPAQIVGLLPSGTQLDPALATKTYDSASPPANVGSFGSPQTSGTPGTPGN</sequence>
<organism evidence="12 13">
    <name type="scientific">Kutzneria viridogrisea</name>
    <dbReference type="NCBI Taxonomy" id="47990"/>
    <lineage>
        <taxon>Bacteria</taxon>
        <taxon>Bacillati</taxon>
        <taxon>Actinomycetota</taxon>
        <taxon>Actinomycetes</taxon>
        <taxon>Pseudonocardiales</taxon>
        <taxon>Pseudonocardiaceae</taxon>
        <taxon>Kutzneria</taxon>
    </lineage>
</organism>
<dbReference type="Pfam" id="PF05108">
    <property type="entry name" value="T7SS_ESX1_EccB"/>
    <property type="match status" value="1"/>
</dbReference>
<keyword evidence="8 11" id="KW-1133">Transmembrane helix</keyword>
<reference evidence="12 13" key="1">
    <citation type="submission" date="2020-08" db="EMBL/GenBank/DDBJ databases">
        <title>Genomic Encyclopedia of Archaeal and Bacterial Type Strains, Phase II (KMG-II): from individual species to whole genera.</title>
        <authorList>
            <person name="Goeker M."/>
        </authorList>
    </citation>
    <scope>NUCLEOTIDE SEQUENCE [LARGE SCALE GENOMIC DNA]</scope>
    <source>
        <strain evidence="12 13">DSM 43850</strain>
    </source>
</reference>
<dbReference type="InterPro" id="IPR042485">
    <property type="entry name" value="T7SS_EccB_R3"/>
</dbReference>
<evidence type="ECO:0000256" key="9">
    <source>
        <dbReference type="ARBA" id="ARBA00023136"/>
    </source>
</evidence>
<keyword evidence="7" id="KW-0067">ATP-binding</keyword>
<dbReference type="Proteomes" id="UP000517916">
    <property type="component" value="Unassembled WGS sequence"/>
</dbReference>
<gene>
    <name evidence="12" type="ORF">BC739_008762</name>
</gene>
<name>A0ABR6BX88_9PSEU</name>
<keyword evidence="4 11" id="KW-0812">Transmembrane</keyword>
<comment type="similarity">
    <text evidence="2">Belongs to the EccB family.</text>
</comment>
<proteinExistence type="inferred from homology"/>
<evidence type="ECO:0000256" key="8">
    <source>
        <dbReference type="ARBA" id="ARBA00022989"/>
    </source>
</evidence>
<dbReference type="InterPro" id="IPR007795">
    <property type="entry name" value="T7SS_EccB"/>
</dbReference>
<dbReference type="EMBL" id="JACJID010000009">
    <property type="protein sequence ID" value="MBA8931510.1"/>
    <property type="molecule type" value="Genomic_DNA"/>
</dbReference>
<evidence type="ECO:0000256" key="7">
    <source>
        <dbReference type="ARBA" id="ARBA00022840"/>
    </source>
</evidence>
<keyword evidence="5" id="KW-0547">Nucleotide-binding</keyword>
<keyword evidence="9 11" id="KW-0472">Membrane</keyword>
<evidence type="ECO:0000256" key="1">
    <source>
        <dbReference type="ARBA" id="ARBA00004162"/>
    </source>
</evidence>
<keyword evidence="3" id="KW-1003">Cell membrane</keyword>
<evidence type="ECO:0000313" key="12">
    <source>
        <dbReference type="EMBL" id="MBA8931510.1"/>
    </source>
</evidence>
<evidence type="ECO:0000256" key="11">
    <source>
        <dbReference type="SAM" id="Phobius"/>
    </source>
</evidence>
<keyword evidence="13" id="KW-1185">Reference proteome</keyword>
<dbReference type="Gene3D" id="3.30.2390.20">
    <property type="entry name" value="Type VII secretion system EccB, repeat 1 domain"/>
    <property type="match status" value="1"/>
</dbReference>
<dbReference type="InterPro" id="IPR044857">
    <property type="entry name" value="T7SS_EccB_R1"/>
</dbReference>
<dbReference type="PANTHER" id="PTHR40765">
    <property type="entry name" value="ESX-2 SECRETION SYSTEM ATPASE ECCB2"/>
    <property type="match status" value="1"/>
</dbReference>
<accession>A0ABR6BX88</accession>
<feature type="region of interest" description="Disordered" evidence="10">
    <location>
        <begin position="515"/>
        <end position="543"/>
    </location>
</feature>
<dbReference type="Gene3D" id="2.40.50.910">
    <property type="entry name" value="Type VII secretion system EccB, repeat 3 domain"/>
    <property type="match status" value="1"/>
</dbReference>
<comment type="caution">
    <text evidence="12">The sequence shown here is derived from an EMBL/GenBank/DDBJ whole genome shotgun (WGS) entry which is preliminary data.</text>
</comment>
<dbReference type="PANTHER" id="PTHR40765:SF2">
    <property type="entry name" value="ESX-2 SECRETION SYSTEM ATPASE ECCB2"/>
    <property type="match status" value="1"/>
</dbReference>
<evidence type="ECO:0000256" key="10">
    <source>
        <dbReference type="SAM" id="MobiDB-lite"/>
    </source>
</evidence>
<keyword evidence="6" id="KW-0378">Hydrolase</keyword>
<evidence type="ECO:0000256" key="2">
    <source>
        <dbReference type="ARBA" id="ARBA00008149"/>
    </source>
</evidence>
<comment type="subcellular location">
    <subcellularLocation>
        <location evidence="1">Cell membrane</location>
        <topology evidence="1">Single-pass membrane protein</topology>
    </subcellularLocation>
</comment>
<evidence type="ECO:0000256" key="3">
    <source>
        <dbReference type="ARBA" id="ARBA00022475"/>
    </source>
</evidence>
<evidence type="ECO:0000256" key="6">
    <source>
        <dbReference type="ARBA" id="ARBA00022801"/>
    </source>
</evidence>
<protein>
    <submittedName>
        <fullName evidence="12">Type VII secretion protein EccB</fullName>
    </submittedName>
</protein>
<feature type="compositionally biased region" description="Polar residues" evidence="10">
    <location>
        <begin position="528"/>
        <end position="543"/>
    </location>
</feature>
<evidence type="ECO:0000256" key="4">
    <source>
        <dbReference type="ARBA" id="ARBA00022692"/>
    </source>
</evidence>
<evidence type="ECO:0000313" key="13">
    <source>
        <dbReference type="Proteomes" id="UP000517916"/>
    </source>
</evidence>
<feature type="transmembrane region" description="Helical" evidence="11">
    <location>
        <begin position="21"/>
        <end position="44"/>
    </location>
</feature>